<dbReference type="RefSeq" id="WP_394828403.1">
    <property type="nucleotide sequence ID" value="NZ_CP089984.1"/>
</dbReference>
<reference evidence="6 7" key="1">
    <citation type="submission" date="2021-12" db="EMBL/GenBank/DDBJ databases">
        <title>Discovery of the Pendulisporaceae a myxobacterial family with distinct sporulation behavior and unique specialized metabolism.</title>
        <authorList>
            <person name="Garcia R."/>
            <person name="Popoff A."/>
            <person name="Bader C.D."/>
            <person name="Loehr J."/>
            <person name="Walesch S."/>
            <person name="Walt C."/>
            <person name="Boldt J."/>
            <person name="Bunk B."/>
            <person name="Haeckl F.J.F.P.J."/>
            <person name="Gunesch A.P."/>
            <person name="Birkelbach J."/>
            <person name="Nuebel U."/>
            <person name="Pietschmann T."/>
            <person name="Bach T."/>
            <person name="Mueller R."/>
        </authorList>
    </citation>
    <scope>NUCLEOTIDE SEQUENCE [LARGE SCALE GENOMIC DNA]</scope>
    <source>
        <strain evidence="6 7">MSr11954</strain>
    </source>
</reference>
<dbReference type="SMART" id="SM00235">
    <property type="entry name" value="ZnMc"/>
    <property type="match status" value="1"/>
</dbReference>
<keyword evidence="1" id="KW-0645">Protease</keyword>
<keyword evidence="4" id="KW-0862">Zinc</keyword>
<protein>
    <submittedName>
        <fullName evidence="6">Peptidase M10</fullName>
    </submittedName>
</protein>
<sequence length="448" mass="50495">MLGLGLALLGAMGCADSGGTEPSYEGKDVAPLTYEEFRAQTYREPDTGVFIVNGDTPVETEEQLRDVYADYVRSFEKAKDPEVGTTRQPLIVNRVGNADDRWSYVRQRNITYCVSTAFGDKYNAVVAALRGAATAWRRLPSVYFQHRSDQDAVCTASNTNVTFDVRPVSGQPYLARAFFPSAIRANRNVLIDASAFGNIAPYTLAGVLRHELGHTLGFRHEHTRPEARACFEDNNWRTLTAYDDHSVMHYFQCNGANRYDFEISSYDQYGAYLVYGPKPDIGFDAAFYFNGYSDLEGLSWSYMSYHFETSGVVEGRRASTDFDAAYYLSLYPDLRDAFGAKNYKAAFNHWVSNGVKEGRRASREFDVRYYLNANPDLKAAFGNNYELAVKHWATDGMFEGRRGSADFDARYYLSTNPDLRAAYGHTNYPAAIHHWIRFGFAEGRRGAP</sequence>
<evidence type="ECO:0000259" key="5">
    <source>
        <dbReference type="SMART" id="SM00235"/>
    </source>
</evidence>
<dbReference type="Pfam" id="PF00413">
    <property type="entry name" value="Peptidase_M10"/>
    <property type="match status" value="1"/>
</dbReference>
<feature type="domain" description="Peptidase metallopeptidase" evidence="5">
    <location>
        <begin position="98"/>
        <end position="253"/>
    </location>
</feature>
<dbReference type="SUPFAM" id="SSF55486">
    <property type="entry name" value="Metalloproteases ('zincins'), catalytic domain"/>
    <property type="match status" value="1"/>
</dbReference>
<gene>
    <name evidence="6" type="ORF">LZC94_16250</name>
</gene>
<organism evidence="6 7">
    <name type="scientific">Pendulispora albinea</name>
    <dbReference type="NCBI Taxonomy" id="2741071"/>
    <lineage>
        <taxon>Bacteria</taxon>
        <taxon>Pseudomonadati</taxon>
        <taxon>Myxococcota</taxon>
        <taxon>Myxococcia</taxon>
        <taxon>Myxococcales</taxon>
        <taxon>Sorangiineae</taxon>
        <taxon>Pendulisporaceae</taxon>
        <taxon>Pendulispora</taxon>
    </lineage>
</organism>
<dbReference type="Proteomes" id="UP001370348">
    <property type="component" value="Chromosome"/>
</dbReference>
<dbReference type="InterPro" id="IPR001818">
    <property type="entry name" value="Pept_M10_metallopeptidase"/>
</dbReference>
<name>A0ABZ2M8D2_9BACT</name>
<dbReference type="EMBL" id="CP089984">
    <property type="protein sequence ID" value="WXB18776.1"/>
    <property type="molecule type" value="Genomic_DNA"/>
</dbReference>
<evidence type="ECO:0000256" key="4">
    <source>
        <dbReference type="ARBA" id="ARBA00022833"/>
    </source>
</evidence>
<dbReference type="Gene3D" id="3.40.390.10">
    <property type="entry name" value="Collagenase (Catalytic Domain)"/>
    <property type="match status" value="1"/>
</dbReference>
<evidence type="ECO:0000256" key="2">
    <source>
        <dbReference type="ARBA" id="ARBA00022723"/>
    </source>
</evidence>
<evidence type="ECO:0000313" key="6">
    <source>
        <dbReference type="EMBL" id="WXB18776.1"/>
    </source>
</evidence>
<proteinExistence type="predicted"/>
<keyword evidence="3" id="KW-0378">Hydrolase</keyword>
<keyword evidence="7" id="KW-1185">Reference proteome</keyword>
<evidence type="ECO:0000313" key="7">
    <source>
        <dbReference type="Proteomes" id="UP001370348"/>
    </source>
</evidence>
<dbReference type="InterPro" id="IPR006026">
    <property type="entry name" value="Peptidase_Metallo"/>
</dbReference>
<dbReference type="InterPro" id="IPR024079">
    <property type="entry name" value="MetalloPept_cat_dom_sf"/>
</dbReference>
<evidence type="ECO:0000256" key="1">
    <source>
        <dbReference type="ARBA" id="ARBA00022670"/>
    </source>
</evidence>
<evidence type="ECO:0000256" key="3">
    <source>
        <dbReference type="ARBA" id="ARBA00022801"/>
    </source>
</evidence>
<accession>A0ABZ2M8D2</accession>
<keyword evidence="2" id="KW-0479">Metal-binding</keyword>